<comment type="caution">
    <text evidence="3">The sequence shown here is derived from an EMBL/GenBank/DDBJ whole genome shotgun (WGS) entry which is preliminary data.</text>
</comment>
<gene>
    <name evidence="3" type="ORF">DFR29_107158</name>
</gene>
<organism evidence="3 4">
    <name type="scientific">Tahibacter aquaticus</name>
    <dbReference type="NCBI Taxonomy" id="520092"/>
    <lineage>
        <taxon>Bacteria</taxon>
        <taxon>Pseudomonadati</taxon>
        <taxon>Pseudomonadota</taxon>
        <taxon>Gammaproteobacteria</taxon>
        <taxon>Lysobacterales</taxon>
        <taxon>Rhodanobacteraceae</taxon>
        <taxon>Tahibacter</taxon>
    </lineage>
</organism>
<keyword evidence="4" id="KW-1185">Reference proteome</keyword>
<evidence type="ECO:0000256" key="2">
    <source>
        <dbReference type="SAM" id="SignalP"/>
    </source>
</evidence>
<name>A0A4R6YWE4_9GAMM</name>
<proteinExistence type="predicted"/>
<reference evidence="3 4" key="1">
    <citation type="submission" date="2019-03" db="EMBL/GenBank/DDBJ databases">
        <title>Genomic Encyclopedia of Type Strains, Phase IV (KMG-IV): sequencing the most valuable type-strain genomes for metagenomic binning, comparative biology and taxonomic classification.</title>
        <authorList>
            <person name="Goeker M."/>
        </authorList>
    </citation>
    <scope>NUCLEOTIDE SEQUENCE [LARGE SCALE GENOMIC DNA]</scope>
    <source>
        <strain evidence="3 4">DSM 21667</strain>
    </source>
</reference>
<evidence type="ECO:0000256" key="1">
    <source>
        <dbReference type="SAM" id="MobiDB-lite"/>
    </source>
</evidence>
<evidence type="ECO:0008006" key="5">
    <source>
        <dbReference type="Google" id="ProtNLM"/>
    </source>
</evidence>
<feature type="region of interest" description="Disordered" evidence="1">
    <location>
        <begin position="402"/>
        <end position="425"/>
    </location>
</feature>
<keyword evidence="2" id="KW-0732">Signal</keyword>
<accession>A0A4R6YWE4</accession>
<sequence length="527" mass="52658">MKPCALPHPALSCLLLPMLALGSAIPATAATFVVDTGVDTALSNCVAGLPDDCSLRGAMQRANSNAGEDRIEFAIPSNDPSYQSASDHWRIAVGTTSLPPIENAVVIDGYSQPGALENTLSPGQGGLDTLLRIELVPGTASAPQQNGLELSLNFPGQAASTFRGLAINRFMRQIQLSGSAAHRVEGCFLGTDIGGSVAAVPGNTGRGYGIYALGSGAYVIGGTLPAARNLISGMLGGIVLQSSSNGLSVQGNLIGTDASGTLPLGHSNFAAIYSSASVTNALIGGGSAAARNVISANPFGAIVFSGGSNGAFSGTRIEGNFIGSDASGTQALGNGAASSPQPALQIFGSGDCAIGIGGDSTDAANLIAYNAGPGLAVIGCSRVSAGGNRFVGNRGLAVDLAGNSGSLPDGPTPNDAGDADEGSNRLQNKPVIEQVVYADAGATIHLTYRVDTAAANASWPLRIDLARGLAAGSALDSYSQAQAQTSKTITFPAASLQGLPLMLLATDADGNSSEFSSDRLFGDGFGA</sequence>
<feature type="signal peptide" evidence="2">
    <location>
        <begin position="1"/>
        <end position="29"/>
    </location>
</feature>
<dbReference type="EMBL" id="SNZH01000007">
    <property type="protein sequence ID" value="TDR43150.1"/>
    <property type="molecule type" value="Genomic_DNA"/>
</dbReference>
<dbReference type="OrthoDB" id="5940902at2"/>
<dbReference type="RefSeq" id="WP_133819063.1">
    <property type="nucleotide sequence ID" value="NZ_SNZH01000007.1"/>
</dbReference>
<feature type="chain" id="PRO_5020181096" description="CSLREA domain-containing protein" evidence="2">
    <location>
        <begin position="30"/>
        <end position="527"/>
    </location>
</feature>
<dbReference type="Proteomes" id="UP000295293">
    <property type="component" value="Unassembled WGS sequence"/>
</dbReference>
<protein>
    <recommendedName>
        <fullName evidence="5">CSLREA domain-containing protein</fullName>
    </recommendedName>
</protein>
<dbReference type="AlphaFoldDB" id="A0A4R6YWE4"/>
<evidence type="ECO:0000313" key="4">
    <source>
        <dbReference type="Proteomes" id="UP000295293"/>
    </source>
</evidence>
<evidence type="ECO:0000313" key="3">
    <source>
        <dbReference type="EMBL" id="TDR43150.1"/>
    </source>
</evidence>